<dbReference type="Proteomes" id="UP000662857">
    <property type="component" value="Chromosome"/>
</dbReference>
<dbReference type="Gene3D" id="3.40.190.10">
    <property type="entry name" value="Periplasmic binding protein-like II"/>
    <property type="match status" value="1"/>
</dbReference>
<dbReference type="InterPro" id="IPR006059">
    <property type="entry name" value="SBP"/>
</dbReference>
<dbReference type="GO" id="GO:0030313">
    <property type="term" value="C:cell envelope"/>
    <property type="evidence" value="ECO:0007669"/>
    <property type="project" value="UniProtKB-SubCell"/>
</dbReference>
<dbReference type="Pfam" id="PF13416">
    <property type="entry name" value="SBP_bac_8"/>
    <property type="match status" value="1"/>
</dbReference>
<protein>
    <submittedName>
        <fullName evidence="6">Sugar ABC transporter substrate-binding protein</fullName>
    </submittedName>
</protein>
<evidence type="ECO:0000313" key="6">
    <source>
        <dbReference type="EMBL" id="QSB16637.1"/>
    </source>
</evidence>
<dbReference type="PANTHER" id="PTHR43649">
    <property type="entry name" value="ARABINOSE-BINDING PROTEIN-RELATED"/>
    <property type="match status" value="1"/>
</dbReference>
<comment type="subcellular location">
    <subcellularLocation>
        <location evidence="1">Cell envelope</location>
    </subcellularLocation>
</comment>
<evidence type="ECO:0000313" key="7">
    <source>
        <dbReference type="Proteomes" id="UP000662857"/>
    </source>
</evidence>
<sequence>MRNRTRTAVAAAAGAALLLAAGCGDSGGDGDGTVVFDMWAGGDDEVDALRAQVEIAEEETGVEIRLRTSPWNDFFTQLTTRASSGEMACLTGMNGQRLGDYADAFLPLGEEELATAGIDPADFTEGSLDIMSHEGNLYGIPYDVATMIVYYNKDMLDEAGVPEPAAGWTFDDFEDTIAGATTDAQPGFGVGMAEFQWMSLPIARSGVQPVTEDRQLDLTNPAFVEASEWYFGLVDEGYAAVPGSASDTGWGEEQYQNANTAVALDGTWNAVTYLNNDAGFRAGMVELPSQGGERLGLVLGSGYGISADCDDPETALQVLGALVGEAAQDEVASSGRSYPARSSSQPLYFEALDDEIRDEVEAAFEAAFTDLEGQYSTDNWTQINEAIQPNLISVYAGQMTPAELLEQTQQQFGG</sequence>
<dbReference type="RefSeq" id="WP_239678862.1">
    <property type="nucleotide sequence ID" value="NZ_CP070499.1"/>
</dbReference>
<evidence type="ECO:0000256" key="1">
    <source>
        <dbReference type="ARBA" id="ARBA00004196"/>
    </source>
</evidence>
<feature type="signal peptide" evidence="5">
    <location>
        <begin position="1"/>
        <end position="20"/>
    </location>
</feature>
<dbReference type="PANTHER" id="PTHR43649:SF31">
    <property type="entry name" value="SN-GLYCEROL-3-PHOSPHATE-BINDING PERIPLASMIC PROTEIN UGPB"/>
    <property type="match status" value="1"/>
</dbReference>
<dbReference type="SUPFAM" id="SSF53850">
    <property type="entry name" value="Periplasmic binding protein-like II"/>
    <property type="match status" value="1"/>
</dbReference>
<organism evidence="6 7">
    <name type="scientific">Natronosporangium hydrolyticum</name>
    <dbReference type="NCBI Taxonomy" id="2811111"/>
    <lineage>
        <taxon>Bacteria</taxon>
        <taxon>Bacillati</taxon>
        <taxon>Actinomycetota</taxon>
        <taxon>Actinomycetes</taxon>
        <taxon>Micromonosporales</taxon>
        <taxon>Micromonosporaceae</taxon>
        <taxon>Natronosporangium</taxon>
    </lineage>
</organism>
<accession>A0A895YFP3</accession>
<dbReference type="EMBL" id="CP070499">
    <property type="protein sequence ID" value="QSB16637.1"/>
    <property type="molecule type" value="Genomic_DNA"/>
</dbReference>
<keyword evidence="4 5" id="KW-0732">Signal</keyword>
<gene>
    <name evidence="6" type="ORF">JQS43_10355</name>
</gene>
<dbReference type="PROSITE" id="PS51257">
    <property type="entry name" value="PROKAR_LIPOPROTEIN"/>
    <property type="match status" value="1"/>
</dbReference>
<evidence type="ECO:0000256" key="3">
    <source>
        <dbReference type="ARBA" id="ARBA00022448"/>
    </source>
</evidence>
<evidence type="ECO:0000256" key="4">
    <source>
        <dbReference type="ARBA" id="ARBA00022729"/>
    </source>
</evidence>
<proteinExistence type="inferred from homology"/>
<dbReference type="KEGG" id="nhy:JQS43_10355"/>
<dbReference type="InterPro" id="IPR050490">
    <property type="entry name" value="Bact_solute-bd_prot1"/>
</dbReference>
<dbReference type="CDD" id="cd13585">
    <property type="entry name" value="PBP2_TMBP_like"/>
    <property type="match status" value="1"/>
</dbReference>
<dbReference type="AlphaFoldDB" id="A0A895YFP3"/>
<reference evidence="6" key="1">
    <citation type="submission" date="2021-02" db="EMBL/GenBank/DDBJ databases">
        <title>Natrosporangium hydrolyticum gen. nov., sp. nov, a haloalkaliphilic actinobacterium from a soda solonchak soil.</title>
        <authorList>
            <person name="Sorokin D.Y."/>
            <person name="Khijniak T.V."/>
            <person name="Zakharycheva A.P."/>
            <person name="Boueva O.V."/>
            <person name="Ariskina E.V."/>
            <person name="Hahnke R.L."/>
            <person name="Bunk B."/>
            <person name="Sproer C."/>
            <person name="Schumann P."/>
            <person name="Evtushenko L.I."/>
            <person name="Kublanov I.V."/>
        </authorList>
    </citation>
    <scope>NUCLEOTIDE SEQUENCE</scope>
    <source>
        <strain evidence="6">DSM 106523</strain>
    </source>
</reference>
<keyword evidence="7" id="KW-1185">Reference proteome</keyword>
<name>A0A895YFP3_9ACTN</name>
<evidence type="ECO:0000256" key="2">
    <source>
        <dbReference type="ARBA" id="ARBA00008520"/>
    </source>
</evidence>
<evidence type="ECO:0000256" key="5">
    <source>
        <dbReference type="SAM" id="SignalP"/>
    </source>
</evidence>
<comment type="similarity">
    <text evidence="2">Belongs to the bacterial solute-binding protein 1 family.</text>
</comment>
<feature type="chain" id="PRO_5038931678" evidence="5">
    <location>
        <begin position="21"/>
        <end position="414"/>
    </location>
</feature>
<keyword evidence="3" id="KW-0813">Transport</keyword>